<evidence type="ECO:0000259" key="6">
    <source>
        <dbReference type="Pfam" id="PF12698"/>
    </source>
</evidence>
<feature type="transmembrane region" description="Helical" evidence="5">
    <location>
        <begin position="355"/>
        <end position="377"/>
    </location>
</feature>
<evidence type="ECO:0000313" key="7">
    <source>
        <dbReference type="EMBL" id="USQ77605.1"/>
    </source>
</evidence>
<dbReference type="Gene3D" id="3.40.1710.10">
    <property type="entry name" value="abc type-2 transporter like domain"/>
    <property type="match status" value="1"/>
</dbReference>
<feature type="domain" description="ABC-2 type transporter transmembrane" evidence="6">
    <location>
        <begin position="19"/>
        <end position="377"/>
    </location>
</feature>
<evidence type="ECO:0000256" key="4">
    <source>
        <dbReference type="ARBA" id="ARBA00023136"/>
    </source>
</evidence>
<dbReference type="EMBL" id="CP099490">
    <property type="protein sequence ID" value="USQ77605.1"/>
    <property type="molecule type" value="Genomic_DNA"/>
</dbReference>
<dbReference type="InterPro" id="IPR052902">
    <property type="entry name" value="ABC-2_transporter"/>
</dbReference>
<evidence type="ECO:0000256" key="1">
    <source>
        <dbReference type="ARBA" id="ARBA00004141"/>
    </source>
</evidence>
<organism evidence="7 8">
    <name type="scientific">Ornithinimicrobium cryptoxanthini</name>
    <dbReference type="NCBI Taxonomy" id="2934161"/>
    <lineage>
        <taxon>Bacteria</taxon>
        <taxon>Bacillati</taxon>
        <taxon>Actinomycetota</taxon>
        <taxon>Actinomycetes</taxon>
        <taxon>Micrococcales</taxon>
        <taxon>Ornithinimicrobiaceae</taxon>
        <taxon>Ornithinimicrobium</taxon>
    </lineage>
</organism>
<evidence type="ECO:0000256" key="3">
    <source>
        <dbReference type="ARBA" id="ARBA00022989"/>
    </source>
</evidence>
<protein>
    <submittedName>
        <fullName evidence="7">ABC transporter permease</fullName>
    </submittedName>
</protein>
<dbReference type="RefSeq" id="WP_252622919.1">
    <property type="nucleotide sequence ID" value="NZ_CP099490.1"/>
</dbReference>
<accession>A0ABY4YLD0</accession>
<sequence length="387" mass="39022">MRQLFTLVTTDLVQRIRDKSVIIFAVLVPMALMGAMNLVMGDALDMDLETATVAVSAPADDQLAAALVQTLPEVGLDVEVTETDAADVLARAESGDARLGLVIPDGFSDALMAGDPVTLEAIRGDGAGIESSVVLSVVQGFLDRAGASAVASAAGAALGLPPAQLGGLAQQVATGEAAVTLAMGQTSDEQLDPKGALVAGQAGLFLMFTVSFGVLGLLAEREFGTLARLQSMPMNPHLVTLSKVLSSFVLGVVATSILLTAGGALFDVDFGDPLPIAVLIVCAVIATTSLTFIVIKLAKTTEQASIITTILAMVLGIAGGAFFPISGGGLLGTLLDLNPVGAMIRGLGITSGGGGLADIATPVVTMLGFAVVAMLVARLVPDRGAMA</sequence>
<keyword evidence="4 5" id="KW-0472">Membrane</keyword>
<reference evidence="7" key="1">
    <citation type="submission" date="2022-06" db="EMBL/GenBank/DDBJ databases">
        <title>Ornithinimicrobium JY.X270.</title>
        <authorList>
            <person name="Huang Y."/>
        </authorList>
    </citation>
    <scope>NUCLEOTIDE SEQUENCE</scope>
    <source>
        <strain evidence="7">JY.X270</strain>
    </source>
</reference>
<keyword evidence="2 5" id="KW-0812">Transmembrane</keyword>
<dbReference type="InterPro" id="IPR013525">
    <property type="entry name" value="ABC2_TM"/>
</dbReference>
<evidence type="ECO:0000256" key="2">
    <source>
        <dbReference type="ARBA" id="ARBA00022692"/>
    </source>
</evidence>
<feature type="transmembrane region" description="Helical" evidence="5">
    <location>
        <begin position="310"/>
        <end position="335"/>
    </location>
</feature>
<dbReference type="PANTHER" id="PTHR43027:SF1">
    <property type="entry name" value="DOXORUBICIN RESISTANCE ABC TRANSPORTER PERMEASE PROTEIN DRRC-RELATED"/>
    <property type="match status" value="1"/>
</dbReference>
<feature type="transmembrane region" description="Helical" evidence="5">
    <location>
        <begin position="240"/>
        <end position="264"/>
    </location>
</feature>
<evidence type="ECO:0000256" key="5">
    <source>
        <dbReference type="SAM" id="Phobius"/>
    </source>
</evidence>
<feature type="transmembrane region" description="Helical" evidence="5">
    <location>
        <begin position="276"/>
        <end position="298"/>
    </location>
</feature>
<feature type="transmembrane region" description="Helical" evidence="5">
    <location>
        <begin position="21"/>
        <end position="40"/>
    </location>
</feature>
<dbReference type="PANTHER" id="PTHR43027">
    <property type="entry name" value="DOXORUBICIN RESISTANCE ABC TRANSPORTER PERMEASE PROTEIN DRRC-RELATED"/>
    <property type="match status" value="1"/>
</dbReference>
<dbReference type="Proteomes" id="UP001056535">
    <property type="component" value="Chromosome"/>
</dbReference>
<keyword evidence="3 5" id="KW-1133">Transmembrane helix</keyword>
<comment type="subcellular location">
    <subcellularLocation>
        <location evidence="1">Membrane</location>
        <topology evidence="1">Multi-pass membrane protein</topology>
    </subcellularLocation>
</comment>
<gene>
    <name evidence="7" type="ORF">NF557_06795</name>
</gene>
<dbReference type="Pfam" id="PF12698">
    <property type="entry name" value="ABC2_membrane_3"/>
    <property type="match status" value="1"/>
</dbReference>
<proteinExistence type="predicted"/>
<name>A0ABY4YLD0_9MICO</name>
<evidence type="ECO:0000313" key="8">
    <source>
        <dbReference type="Proteomes" id="UP001056535"/>
    </source>
</evidence>
<feature type="transmembrane region" description="Helical" evidence="5">
    <location>
        <begin position="196"/>
        <end position="219"/>
    </location>
</feature>
<keyword evidence="8" id="KW-1185">Reference proteome</keyword>